<dbReference type="InterPro" id="IPR028082">
    <property type="entry name" value="Peripla_BP_I"/>
</dbReference>
<sequence>MKSIFKSSFRKVTAAACAVICTTAAQIGHAQERQPCIGLSGALTGPQAFTGLAARMGAEIAIDEINASGGVLGKKFVLKVYDDGGQPPKGVDNVRRIAMADNCIAILGGYHSGVALAMREPIEQIGIPYVGVMAAGTKIIEHDSGKNAWMFRVSAKDRWVAQYLADVALRKSASKKIAVFYENTGWGNGAAPDVKAALQAKGISPVAMETFNWGDQDMTAQLIRARDAGADAIVMFALDREGNQILRGMDKLKYKPVIASAWGLAGNLGELAGPLANGVLVFQTFSWMGKQEPRTAAVYQKIADKYKVKSPADLKMGSGTANAYDAVHILAKAIAGAGSYDRVKVRDALYRVKYEGLVANYDPAFGQAQEQHDAIKQKYYKLTAWYNGSLLPVDQTPYK</sequence>
<dbReference type="Gene3D" id="3.40.50.2300">
    <property type="match status" value="2"/>
</dbReference>
<feature type="domain" description="Leucine-binding protein" evidence="5">
    <location>
        <begin position="37"/>
        <end position="362"/>
    </location>
</feature>
<gene>
    <name evidence="6" type="ORF">E0W60_32385</name>
</gene>
<dbReference type="InterPro" id="IPR000709">
    <property type="entry name" value="Leu_Ile_Val-bd"/>
</dbReference>
<dbReference type="SUPFAM" id="SSF53822">
    <property type="entry name" value="Periplasmic binding protein-like I"/>
    <property type="match status" value="1"/>
</dbReference>
<dbReference type="GO" id="GO:0006865">
    <property type="term" value="P:amino acid transport"/>
    <property type="evidence" value="ECO:0007669"/>
    <property type="project" value="UniProtKB-KW"/>
</dbReference>
<protein>
    <submittedName>
        <fullName evidence="6">ABC transporter substrate-binding protein</fullName>
    </submittedName>
</protein>
<dbReference type="RefSeq" id="WP_133092734.1">
    <property type="nucleotide sequence ID" value="NZ_CP038636.1"/>
</dbReference>
<evidence type="ECO:0000256" key="3">
    <source>
        <dbReference type="ARBA" id="ARBA00022729"/>
    </source>
</evidence>
<dbReference type="AlphaFoldDB" id="A0A4P7LHH3"/>
<comment type="similarity">
    <text evidence="1">Belongs to the leucine-binding protein family.</text>
</comment>
<dbReference type="Pfam" id="PF13458">
    <property type="entry name" value="Peripla_BP_6"/>
    <property type="match status" value="1"/>
</dbReference>
<dbReference type="KEGG" id="cox:E0W60_32385"/>
<geneLocation type="plasmid" evidence="6">
    <name>unnamed1</name>
</geneLocation>
<accession>A0A4P7LHH3</accession>
<dbReference type="Proteomes" id="UP000295294">
    <property type="component" value="Plasmid unnamed1"/>
</dbReference>
<evidence type="ECO:0000256" key="1">
    <source>
        <dbReference type="ARBA" id="ARBA00010062"/>
    </source>
</evidence>
<dbReference type="InterPro" id="IPR028081">
    <property type="entry name" value="Leu-bd"/>
</dbReference>
<evidence type="ECO:0000256" key="4">
    <source>
        <dbReference type="ARBA" id="ARBA00022970"/>
    </source>
</evidence>
<dbReference type="PANTHER" id="PTHR30483">
    <property type="entry name" value="LEUCINE-SPECIFIC-BINDING PROTEIN"/>
    <property type="match status" value="1"/>
</dbReference>
<evidence type="ECO:0000256" key="2">
    <source>
        <dbReference type="ARBA" id="ARBA00022448"/>
    </source>
</evidence>
<evidence type="ECO:0000259" key="5">
    <source>
        <dbReference type="Pfam" id="PF13458"/>
    </source>
</evidence>
<proteinExistence type="inferred from homology"/>
<dbReference type="PANTHER" id="PTHR30483:SF6">
    <property type="entry name" value="PERIPLASMIC BINDING PROTEIN OF ABC TRANSPORTER FOR NATURAL AMINO ACIDS"/>
    <property type="match status" value="1"/>
</dbReference>
<name>A0A4P7LHH3_9BURK</name>
<organism evidence="6 7">
    <name type="scientific">Cupriavidus oxalaticus</name>
    <dbReference type="NCBI Taxonomy" id="96344"/>
    <lineage>
        <taxon>Bacteria</taxon>
        <taxon>Pseudomonadati</taxon>
        <taxon>Pseudomonadota</taxon>
        <taxon>Betaproteobacteria</taxon>
        <taxon>Burkholderiales</taxon>
        <taxon>Burkholderiaceae</taxon>
        <taxon>Cupriavidus</taxon>
    </lineage>
</organism>
<dbReference type="EMBL" id="CP038636">
    <property type="protein sequence ID" value="QBY55684.1"/>
    <property type="molecule type" value="Genomic_DNA"/>
</dbReference>
<keyword evidence="3" id="KW-0732">Signal</keyword>
<dbReference type="OrthoDB" id="9794826at2"/>
<evidence type="ECO:0000313" key="6">
    <source>
        <dbReference type="EMBL" id="QBY55684.1"/>
    </source>
</evidence>
<keyword evidence="4" id="KW-0029">Amino-acid transport</keyword>
<keyword evidence="2" id="KW-0813">Transport</keyword>
<reference evidence="6 7" key="1">
    <citation type="submission" date="2019-03" db="EMBL/GenBank/DDBJ databases">
        <title>Efficiently degradation of phenoxyalkanoic acid herbicides by Cupriavidus oxalaticus strain X32.</title>
        <authorList>
            <person name="Sheng X."/>
        </authorList>
    </citation>
    <scope>NUCLEOTIDE SEQUENCE [LARGE SCALE GENOMIC DNA]</scope>
    <source>
        <strain evidence="6 7">X32</strain>
        <plasmid evidence="6 7">unnamed1</plasmid>
    </source>
</reference>
<keyword evidence="6" id="KW-0614">Plasmid</keyword>
<dbReference type="InterPro" id="IPR051010">
    <property type="entry name" value="BCAA_transport"/>
</dbReference>
<evidence type="ECO:0000313" key="7">
    <source>
        <dbReference type="Proteomes" id="UP000295294"/>
    </source>
</evidence>
<dbReference type="PRINTS" id="PR00337">
    <property type="entry name" value="LEUILEVALBP"/>
</dbReference>